<evidence type="ECO:0000313" key="2">
    <source>
        <dbReference type="EMBL" id="MBB5364546.1"/>
    </source>
</evidence>
<accession>A0A7W8NFK8</accession>
<name>A0A7W8NFK8_9DEIO</name>
<evidence type="ECO:0000313" key="3">
    <source>
        <dbReference type="Proteomes" id="UP000552709"/>
    </source>
</evidence>
<comment type="caution">
    <text evidence="2">The sequence shown here is derived from an EMBL/GenBank/DDBJ whole genome shotgun (WGS) entry which is preliminary data.</text>
</comment>
<evidence type="ECO:0000256" key="1">
    <source>
        <dbReference type="SAM" id="MobiDB-lite"/>
    </source>
</evidence>
<dbReference type="Proteomes" id="UP000552709">
    <property type="component" value="Unassembled WGS sequence"/>
</dbReference>
<sequence length="33" mass="3586">MSANVATLHGREQSMSAPGSFQDQSVQGNKEHR</sequence>
<dbReference type="EMBL" id="JACHFL010000011">
    <property type="protein sequence ID" value="MBB5364546.1"/>
    <property type="molecule type" value="Genomic_DNA"/>
</dbReference>
<reference evidence="2 3" key="1">
    <citation type="submission" date="2020-08" db="EMBL/GenBank/DDBJ databases">
        <title>Genomic Encyclopedia of Type Strains, Phase IV (KMG-IV): sequencing the most valuable type-strain genomes for metagenomic binning, comparative biology and taxonomic classification.</title>
        <authorList>
            <person name="Goeker M."/>
        </authorList>
    </citation>
    <scope>NUCLEOTIDE SEQUENCE [LARGE SCALE GENOMIC DNA]</scope>
    <source>
        <strain evidence="2 3">DSM 27939</strain>
    </source>
</reference>
<feature type="region of interest" description="Disordered" evidence="1">
    <location>
        <begin position="1"/>
        <end position="33"/>
    </location>
</feature>
<organism evidence="2 3">
    <name type="scientific">Deinococcus humi</name>
    <dbReference type="NCBI Taxonomy" id="662880"/>
    <lineage>
        <taxon>Bacteria</taxon>
        <taxon>Thermotogati</taxon>
        <taxon>Deinococcota</taxon>
        <taxon>Deinococci</taxon>
        <taxon>Deinococcales</taxon>
        <taxon>Deinococcaceae</taxon>
        <taxon>Deinococcus</taxon>
    </lineage>
</organism>
<dbReference type="AlphaFoldDB" id="A0A7W8NFK8"/>
<proteinExistence type="predicted"/>
<keyword evidence="3" id="KW-1185">Reference proteome</keyword>
<feature type="compositionally biased region" description="Polar residues" evidence="1">
    <location>
        <begin position="13"/>
        <end position="33"/>
    </location>
</feature>
<gene>
    <name evidence="2" type="ORF">HNQ08_003659</name>
</gene>
<protein>
    <submittedName>
        <fullName evidence="2">Uncharacterized protein</fullName>
    </submittedName>
</protein>